<evidence type="ECO:0000313" key="3">
    <source>
        <dbReference type="Proteomes" id="UP001156870"/>
    </source>
</evidence>
<dbReference type="SUPFAM" id="SSF143422">
    <property type="entry name" value="Transposase IS200-like"/>
    <property type="match status" value="1"/>
</dbReference>
<dbReference type="GO" id="GO:0004803">
    <property type="term" value="F:transposase activity"/>
    <property type="evidence" value="ECO:0007669"/>
    <property type="project" value="InterPro"/>
</dbReference>
<reference evidence="2 3" key="1">
    <citation type="journal article" date="2014" name="Int. J. Syst. Evol. Microbiol.">
        <title>Complete genome sequence of Corynebacterium casei LMG S-19264T (=DSM 44701T), isolated from a smear-ripened cheese.</title>
        <authorList>
            <consortium name="US DOE Joint Genome Institute (JGI-PGF)"/>
            <person name="Walter F."/>
            <person name="Albersmeier A."/>
            <person name="Kalinowski J."/>
            <person name="Ruckert C."/>
        </authorList>
    </citation>
    <scope>NUCLEOTIDE SEQUENCE [LARGE SCALE GENOMIC DNA]</scope>
    <source>
        <strain evidence="2 3">NBRC 110095</strain>
    </source>
</reference>
<dbReference type="PANTHER" id="PTHR34322">
    <property type="entry name" value="TRANSPOSASE, Y1_TNP DOMAIN-CONTAINING"/>
    <property type="match status" value="1"/>
</dbReference>
<dbReference type="EMBL" id="BSPD01000039">
    <property type="protein sequence ID" value="GLS26098.1"/>
    <property type="molecule type" value="Genomic_DNA"/>
</dbReference>
<dbReference type="Pfam" id="PF01797">
    <property type="entry name" value="Y1_Tnp"/>
    <property type="match status" value="1"/>
</dbReference>
<dbReference type="GO" id="GO:0006313">
    <property type="term" value="P:DNA transposition"/>
    <property type="evidence" value="ECO:0007669"/>
    <property type="project" value="InterPro"/>
</dbReference>
<dbReference type="PANTHER" id="PTHR34322:SF2">
    <property type="entry name" value="TRANSPOSASE IS200-LIKE DOMAIN-CONTAINING PROTEIN"/>
    <property type="match status" value="1"/>
</dbReference>
<dbReference type="RefSeq" id="WP_232592998.1">
    <property type="nucleotide sequence ID" value="NZ_BSPD01000039.1"/>
</dbReference>
<accession>A0AA37T6W1</accession>
<sequence>MPRLPRLNLIDIPQHIVQVGHNNLPCFFEDDDYEFYLQSLKVAADQYEVHVHAYVLLSSMVQIVATPRIPNGISSMMQSLGRRYVQYVNHKYRRSGTIWGGRYKSSLVDSDAYLLSCYRYVECKPMFEGVVDEPGDYPWSSFDHHSSLQTNQLIRDHRLYLEMGETPQERATAYRSSFRYEFDPRLLEYIAETIKLGQVLGGDQFKERIERIAKQRVRPLKRGRPKKKTIEEPT</sequence>
<proteinExistence type="predicted"/>
<comment type="caution">
    <text evidence="2">The sequence shown here is derived from an EMBL/GenBank/DDBJ whole genome shotgun (WGS) entry which is preliminary data.</text>
</comment>
<dbReference type="Proteomes" id="UP001156870">
    <property type="component" value="Unassembled WGS sequence"/>
</dbReference>
<organism evidence="2 3">
    <name type="scientific">Marinibactrum halimedae</name>
    <dbReference type="NCBI Taxonomy" id="1444977"/>
    <lineage>
        <taxon>Bacteria</taxon>
        <taxon>Pseudomonadati</taxon>
        <taxon>Pseudomonadota</taxon>
        <taxon>Gammaproteobacteria</taxon>
        <taxon>Cellvibrionales</taxon>
        <taxon>Cellvibrionaceae</taxon>
        <taxon>Marinibactrum</taxon>
    </lineage>
</organism>
<dbReference type="GO" id="GO:0003677">
    <property type="term" value="F:DNA binding"/>
    <property type="evidence" value="ECO:0007669"/>
    <property type="project" value="InterPro"/>
</dbReference>
<dbReference type="Gene3D" id="3.30.70.1290">
    <property type="entry name" value="Transposase IS200-like"/>
    <property type="match status" value="1"/>
</dbReference>
<name>A0AA37T6W1_9GAMM</name>
<gene>
    <name evidence="2" type="ORF">GCM10007877_18130</name>
</gene>
<dbReference type="AlphaFoldDB" id="A0AA37T6W1"/>
<evidence type="ECO:0000313" key="2">
    <source>
        <dbReference type="EMBL" id="GLS26098.1"/>
    </source>
</evidence>
<keyword evidence="3" id="KW-1185">Reference proteome</keyword>
<feature type="domain" description="Transposase IS200-like" evidence="1">
    <location>
        <begin position="9"/>
        <end position="124"/>
    </location>
</feature>
<dbReference type="InterPro" id="IPR002686">
    <property type="entry name" value="Transposase_17"/>
</dbReference>
<dbReference type="SMART" id="SM01321">
    <property type="entry name" value="Y1_Tnp"/>
    <property type="match status" value="1"/>
</dbReference>
<protein>
    <recommendedName>
        <fullName evidence="1">Transposase IS200-like domain-containing protein</fullName>
    </recommendedName>
</protein>
<evidence type="ECO:0000259" key="1">
    <source>
        <dbReference type="SMART" id="SM01321"/>
    </source>
</evidence>
<dbReference type="InterPro" id="IPR036515">
    <property type="entry name" value="Transposase_17_sf"/>
</dbReference>